<dbReference type="PROSITE" id="PS50984">
    <property type="entry name" value="TRUD"/>
    <property type="match status" value="1"/>
</dbReference>
<comment type="similarity">
    <text evidence="1 4">Belongs to the pseudouridine synthase TruD family.</text>
</comment>
<evidence type="ECO:0000313" key="8">
    <source>
        <dbReference type="Proteomes" id="UP000286985"/>
    </source>
</evidence>
<evidence type="ECO:0000256" key="3">
    <source>
        <dbReference type="ARBA" id="ARBA00023235"/>
    </source>
</evidence>
<comment type="catalytic activity">
    <reaction evidence="4">
        <text>uridine(13) in tRNA = pseudouridine(13) in tRNA</text>
        <dbReference type="Rhea" id="RHEA:42540"/>
        <dbReference type="Rhea" id="RHEA-COMP:10105"/>
        <dbReference type="Rhea" id="RHEA-COMP:10106"/>
        <dbReference type="ChEBI" id="CHEBI:65314"/>
        <dbReference type="ChEBI" id="CHEBI:65315"/>
        <dbReference type="EC" id="5.4.99.27"/>
    </reaction>
</comment>
<comment type="caution">
    <text evidence="7">The sequence shown here is derived from an EMBL/GenBank/DDBJ whole genome shotgun (WGS) entry which is preliminary data.</text>
</comment>
<dbReference type="InterPro" id="IPR020119">
    <property type="entry name" value="PsdUridine_synth_TruD_CS"/>
</dbReference>
<evidence type="ECO:0000259" key="6">
    <source>
        <dbReference type="PROSITE" id="PS50984"/>
    </source>
</evidence>
<dbReference type="Gene3D" id="3.30.2340.10">
    <property type="entry name" value="TruD, insertion domain"/>
    <property type="match status" value="1"/>
</dbReference>
<dbReference type="Pfam" id="PF01142">
    <property type="entry name" value="TruD"/>
    <property type="match status" value="2"/>
</dbReference>
<accession>A0A432XM59</accession>
<feature type="domain" description="TRUD" evidence="6">
    <location>
        <begin position="191"/>
        <end position="339"/>
    </location>
</feature>
<dbReference type="HAMAP" id="MF_01082">
    <property type="entry name" value="TruD"/>
    <property type="match status" value="1"/>
</dbReference>
<feature type="region of interest" description="Disordered" evidence="5">
    <location>
        <begin position="1"/>
        <end position="20"/>
    </location>
</feature>
<dbReference type="InterPro" id="IPR011760">
    <property type="entry name" value="PsdUridine_synth_TruD_insert"/>
</dbReference>
<evidence type="ECO:0000256" key="2">
    <source>
        <dbReference type="ARBA" id="ARBA00022694"/>
    </source>
</evidence>
<reference evidence="8" key="1">
    <citation type="journal article" date="2018" name="Front. Microbiol.">
        <title>Genome-Based Analysis Reveals the Taxonomy and Diversity of the Family Idiomarinaceae.</title>
        <authorList>
            <person name="Liu Y."/>
            <person name="Lai Q."/>
            <person name="Shao Z."/>
        </authorList>
    </citation>
    <scope>NUCLEOTIDE SEQUENCE [LARGE SCALE GENOMIC DNA]</scope>
    <source>
        <strain evidence="8">908033</strain>
    </source>
</reference>
<dbReference type="OrthoDB" id="1550679at2"/>
<evidence type="ECO:0000256" key="4">
    <source>
        <dbReference type="HAMAP-Rule" id="MF_01082"/>
    </source>
</evidence>
<gene>
    <name evidence="4" type="primary">truD</name>
    <name evidence="7" type="ORF">CWE24_04795</name>
</gene>
<dbReference type="InterPro" id="IPR020103">
    <property type="entry name" value="PsdUridine_synth_cat_dom_sf"/>
</dbReference>
<dbReference type="PANTHER" id="PTHR47811">
    <property type="entry name" value="TRNA PSEUDOURIDINE SYNTHASE D"/>
    <property type="match status" value="1"/>
</dbReference>
<dbReference type="InterPro" id="IPR050170">
    <property type="entry name" value="TruD_pseudoU_synthase"/>
</dbReference>
<sequence>MRMTTWLTSKQPPPKSSGLSGAKRALVAMLWYWWCRVTEAYLHGKPSCQGVFKASPEDFQVTEILELPVTEPSEQAGEHQWLWVEKKGANTAFVASQIAEFAGVKERDVSYSGLKDRHALTYQWFSVQLPGQALLDWARLEHPEFKVLTAALQPRKLKTGTHKGNHFVLRIRQIDQPEVFAQRWQAIVEKGVPNYFGAQRFGHNGQNIEQAKRWFKGELKRRPSRHQSGLYLSAARSFLFNQVVHERLSANRLQPEVGDAMMLQGSQSFFVVDSIDDALKARFASGDIQLTAPLPGSGRQLTQANIAELEAGVYVRYPDLYQGLRKQRIDEGRRALLLQLQEPQMRWLTDDCAELEFTLGRGAFATSVLRELIDDVPHEK</sequence>
<dbReference type="GO" id="GO:0005829">
    <property type="term" value="C:cytosol"/>
    <property type="evidence" value="ECO:0007669"/>
    <property type="project" value="TreeGrafter"/>
</dbReference>
<keyword evidence="3 4" id="KW-0413">Isomerase</keyword>
<keyword evidence="2 4" id="KW-0819">tRNA processing</keyword>
<evidence type="ECO:0000256" key="5">
    <source>
        <dbReference type="SAM" id="MobiDB-lite"/>
    </source>
</evidence>
<feature type="compositionally biased region" description="Polar residues" evidence="5">
    <location>
        <begin position="1"/>
        <end position="10"/>
    </location>
</feature>
<evidence type="ECO:0000313" key="7">
    <source>
        <dbReference type="EMBL" id="RUO49794.1"/>
    </source>
</evidence>
<dbReference type="EMBL" id="PIPU01000001">
    <property type="protein sequence ID" value="RUO49794.1"/>
    <property type="molecule type" value="Genomic_DNA"/>
</dbReference>
<proteinExistence type="inferred from homology"/>
<organism evidence="7 8">
    <name type="scientific">Pseudidiomarina donghaiensis</name>
    <dbReference type="NCBI Taxonomy" id="519452"/>
    <lineage>
        <taxon>Bacteria</taxon>
        <taxon>Pseudomonadati</taxon>
        <taxon>Pseudomonadota</taxon>
        <taxon>Gammaproteobacteria</taxon>
        <taxon>Alteromonadales</taxon>
        <taxon>Idiomarinaceae</taxon>
        <taxon>Pseudidiomarina</taxon>
    </lineage>
</organism>
<dbReference type="PROSITE" id="PS01268">
    <property type="entry name" value="UPF0024"/>
    <property type="match status" value="1"/>
</dbReference>
<dbReference type="Proteomes" id="UP000286985">
    <property type="component" value="Unassembled WGS sequence"/>
</dbReference>
<dbReference type="GO" id="GO:0160150">
    <property type="term" value="F:tRNA pseudouridine(13) synthase activity"/>
    <property type="evidence" value="ECO:0007669"/>
    <property type="project" value="UniProtKB-EC"/>
</dbReference>
<dbReference type="GO" id="GO:0031119">
    <property type="term" value="P:tRNA pseudouridine synthesis"/>
    <property type="evidence" value="ECO:0007669"/>
    <property type="project" value="UniProtKB-UniRule"/>
</dbReference>
<evidence type="ECO:0000256" key="1">
    <source>
        <dbReference type="ARBA" id="ARBA00007953"/>
    </source>
</evidence>
<comment type="function">
    <text evidence="4">Responsible for synthesis of pseudouridine from uracil-13 in transfer RNAs.</text>
</comment>
<dbReference type="STRING" id="519452.SAMN04488139_1099"/>
<keyword evidence="8" id="KW-1185">Reference proteome</keyword>
<protein>
    <recommendedName>
        <fullName evidence="4">tRNA pseudouridine synthase D</fullName>
        <ecNumber evidence="4">5.4.99.27</ecNumber>
    </recommendedName>
    <alternativeName>
        <fullName evidence="4">tRNA pseudouridine(13) synthase</fullName>
    </alternativeName>
    <alternativeName>
        <fullName evidence="4">tRNA pseudouridylate synthase D</fullName>
    </alternativeName>
    <alternativeName>
        <fullName evidence="4">tRNA-uridine isomerase D</fullName>
    </alternativeName>
</protein>
<dbReference type="InterPro" id="IPR001656">
    <property type="entry name" value="PsdUridine_synth_TruD"/>
</dbReference>
<dbReference type="GO" id="GO:0003723">
    <property type="term" value="F:RNA binding"/>
    <property type="evidence" value="ECO:0007669"/>
    <property type="project" value="InterPro"/>
</dbReference>
<dbReference type="PANTHER" id="PTHR47811:SF1">
    <property type="entry name" value="TRNA PSEUDOURIDINE SYNTHASE D"/>
    <property type="match status" value="1"/>
</dbReference>
<dbReference type="SUPFAM" id="SSF55120">
    <property type="entry name" value="Pseudouridine synthase"/>
    <property type="match status" value="1"/>
</dbReference>
<dbReference type="Gene3D" id="3.30.2350.20">
    <property type="entry name" value="TruD, catalytic domain"/>
    <property type="match status" value="1"/>
</dbReference>
<feature type="active site" description="Nucleophile" evidence="4">
    <location>
        <position position="116"/>
    </location>
</feature>
<dbReference type="InterPro" id="IPR042214">
    <property type="entry name" value="TruD_catalytic"/>
</dbReference>
<dbReference type="CDD" id="cd02575">
    <property type="entry name" value="PseudoU_synth_EcTruD"/>
    <property type="match status" value="1"/>
</dbReference>
<dbReference type="InterPro" id="IPR043165">
    <property type="entry name" value="TruD_insert_sf"/>
</dbReference>
<dbReference type="AlphaFoldDB" id="A0A432XM59"/>
<dbReference type="EC" id="5.4.99.27" evidence="4"/>
<name>A0A432XM59_9GAMM</name>